<proteinExistence type="predicted"/>
<dbReference type="Gene3D" id="3.40.470.10">
    <property type="entry name" value="Uracil-DNA glycosylase-like domain"/>
    <property type="match status" value="1"/>
</dbReference>
<dbReference type="InterPro" id="IPR036895">
    <property type="entry name" value="Uracil-DNA_glycosylase-like_sf"/>
</dbReference>
<evidence type="ECO:0000259" key="1">
    <source>
        <dbReference type="Pfam" id="PF03167"/>
    </source>
</evidence>
<dbReference type="SUPFAM" id="SSF52141">
    <property type="entry name" value="Uracil-DNA glycosylase-like"/>
    <property type="match status" value="1"/>
</dbReference>
<name>A0A0H5QCL2_NEIMI</name>
<dbReference type="Proteomes" id="UP000182715">
    <property type="component" value="Unassembled WGS sequence"/>
</dbReference>
<protein>
    <submittedName>
        <fullName evidence="2">DNA polymerase, bacteriophage-type, putative</fullName>
    </submittedName>
</protein>
<evidence type="ECO:0000313" key="2">
    <source>
        <dbReference type="EMBL" id="CRY99757.1"/>
    </source>
</evidence>
<feature type="domain" description="Uracil-DNA glycosylase-like" evidence="1">
    <location>
        <begin position="105"/>
        <end position="235"/>
    </location>
</feature>
<evidence type="ECO:0000313" key="3">
    <source>
        <dbReference type="Proteomes" id="UP000182715"/>
    </source>
</evidence>
<accession>A0A0H5QCL2</accession>
<dbReference type="EMBL" id="CVTF01000083">
    <property type="protein sequence ID" value="CRY99757.1"/>
    <property type="molecule type" value="Genomic_DNA"/>
</dbReference>
<reference evidence="2 3" key="1">
    <citation type="submission" date="2014-11" db="EMBL/GenBank/DDBJ databases">
        <authorList>
            <person name="Diene M.Seydina."/>
        </authorList>
    </citation>
    <scope>NUCLEOTIDE SEQUENCE [LARGE SCALE GENOMIC DNA]</scope>
    <source>
        <strain evidence="2 3">Neisseria meningitidis CHUV</strain>
    </source>
</reference>
<sequence>MLSARYLHLHEALGLGPMWLKRGAVVLPSATLPESPTQIRPQKQTVLSIPQRPSEQHTGQARLKTMKVLETTAVHTRKPAPETETPLSGVSDGIAPVPAASGITKLAVVSLCPPTEDMVYGQLFHGKAGVLLDNILKAVGLDAAYVHKTCWVKTAAVGNPMPSEAAIANALEQTARELDGCRAPAVLFLGQAFVKPERQAMIETLCAGRPFFIIDHPARLLRQPELKARAWQTLKQLKRVLAQGGGS</sequence>
<dbReference type="AlphaFoldDB" id="A0A0H5QCL2"/>
<organism evidence="2 3">
    <name type="scientific">Neisseria meningitidis serogroup B</name>
    <dbReference type="NCBI Taxonomy" id="491"/>
    <lineage>
        <taxon>Bacteria</taxon>
        <taxon>Pseudomonadati</taxon>
        <taxon>Pseudomonadota</taxon>
        <taxon>Betaproteobacteria</taxon>
        <taxon>Neisseriales</taxon>
        <taxon>Neisseriaceae</taxon>
        <taxon>Neisseria</taxon>
    </lineage>
</organism>
<dbReference type="InterPro" id="IPR005122">
    <property type="entry name" value="Uracil-DNA_glycosylase-like"/>
</dbReference>
<dbReference type="Pfam" id="PF03167">
    <property type="entry name" value="UDG"/>
    <property type="match status" value="1"/>
</dbReference>